<dbReference type="AlphaFoldDB" id="A0A9P9Z0R4"/>
<evidence type="ECO:0000313" key="4">
    <source>
        <dbReference type="Proteomes" id="UP001059596"/>
    </source>
</evidence>
<dbReference type="OrthoDB" id="7911967at2759"/>
<dbReference type="InterPro" id="IPR036846">
    <property type="entry name" value="GM2-AP_sf"/>
</dbReference>
<evidence type="ECO:0000313" key="3">
    <source>
        <dbReference type="EMBL" id="KAI8046621.1"/>
    </source>
</evidence>
<proteinExistence type="predicted"/>
<keyword evidence="4" id="KW-1185">Reference proteome</keyword>
<keyword evidence="2" id="KW-0812">Transmembrane</keyword>
<gene>
    <name evidence="3" type="ORF">M5D96_002832</name>
</gene>
<organism evidence="3 4">
    <name type="scientific">Drosophila gunungcola</name>
    <name type="common">fruit fly</name>
    <dbReference type="NCBI Taxonomy" id="103775"/>
    <lineage>
        <taxon>Eukaryota</taxon>
        <taxon>Metazoa</taxon>
        <taxon>Ecdysozoa</taxon>
        <taxon>Arthropoda</taxon>
        <taxon>Hexapoda</taxon>
        <taxon>Insecta</taxon>
        <taxon>Pterygota</taxon>
        <taxon>Neoptera</taxon>
        <taxon>Endopterygota</taxon>
        <taxon>Diptera</taxon>
        <taxon>Brachycera</taxon>
        <taxon>Muscomorpha</taxon>
        <taxon>Ephydroidea</taxon>
        <taxon>Drosophilidae</taxon>
        <taxon>Drosophila</taxon>
        <taxon>Sophophora</taxon>
    </lineage>
</organism>
<evidence type="ECO:0000256" key="1">
    <source>
        <dbReference type="ARBA" id="ARBA00022729"/>
    </source>
</evidence>
<feature type="transmembrane region" description="Helical" evidence="2">
    <location>
        <begin position="6"/>
        <end position="26"/>
    </location>
</feature>
<protein>
    <submittedName>
        <fullName evidence="3">Uncharacterized protein</fullName>
    </submittedName>
</protein>
<dbReference type="SMART" id="SM00697">
    <property type="entry name" value="DM8"/>
    <property type="match status" value="1"/>
</dbReference>
<dbReference type="PANTHER" id="PTHR21112">
    <property type="entry name" value="CHEMOSENSORY PROTEIN A 29A-RELATED"/>
    <property type="match status" value="1"/>
</dbReference>
<dbReference type="PANTHER" id="PTHR21112:SF10">
    <property type="entry name" value="CHEMOSENSORY PROTEIN A 87A"/>
    <property type="match status" value="1"/>
</dbReference>
<sequence>MGISSGPVQQLVLLGAILLAINLFGIQARKLKIHKLEKGIEETEYLHSHLRIAEFKENVLQVSGELKLYSPMDNSWTIRFRVYRAPEEDGEFEKIMDLNELHVCDTMKSYYKDFFYEQLKEYSNAPHPSTCPVPPDHYILEDYPLDVHLLKKLMTPGYYRTNFKLSKGHAAVLSYTAELEIE</sequence>
<dbReference type="Gene3D" id="2.70.220.10">
    <property type="entry name" value="Ganglioside GM2 activator"/>
    <property type="match status" value="1"/>
</dbReference>
<keyword evidence="2" id="KW-1133">Transmembrane helix</keyword>
<keyword evidence="1" id="KW-0732">Signal</keyword>
<comment type="caution">
    <text evidence="3">The sequence shown here is derived from an EMBL/GenBank/DDBJ whole genome shotgun (WGS) entry which is preliminary data.</text>
</comment>
<accession>A0A9P9Z0R4</accession>
<dbReference type="InterPro" id="IPR010512">
    <property type="entry name" value="DUF1091"/>
</dbReference>
<dbReference type="EMBL" id="JAMKOV010000001">
    <property type="protein sequence ID" value="KAI8046621.1"/>
    <property type="molecule type" value="Genomic_DNA"/>
</dbReference>
<dbReference type="Pfam" id="PF06477">
    <property type="entry name" value="DUF1091"/>
    <property type="match status" value="1"/>
</dbReference>
<dbReference type="Proteomes" id="UP001059596">
    <property type="component" value="Chromosome 3R"/>
</dbReference>
<evidence type="ECO:0000256" key="2">
    <source>
        <dbReference type="SAM" id="Phobius"/>
    </source>
</evidence>
<keyword evidence="2" id="KW-0472">Membrane</keyword>
<name>A0A9P9Z0R4_9MUSC</name>
<reference evidence="3" key="1">
    <citation type="journal article" date="2023" name="Genome Biol. Evol.">
        <title>Long-read-based Genome Assembly of Drosophila gunungcola Reveals Fewer Chemosensory Genes in Flower-breeding Species.</title>
        <authorList>
            <person name="Negi A."/>
            <person name="Liao B.Y."/>
            <person name="Yeh S.D."/>
        </authorList>
    </citation>
    <scope>NUCLEOTIDE SEQUENCE</scope>
    <source>
        <strain evidence="3">Sukarami</strain>
    </source>
</reference>